<dbReference type="PROSITE" id="PS51882">
    <property type="entry name" value="G_ALPHA"/>
    <property type="match status" value="1"/>
</dbReference>
<dbReference type="SMART" id="SM00275">
    <property type="entry name" value="G_alpha"/>
    <property type="match status" value="1"/>
</dbReference>
<name>W4KKQ5_HETIT</name>
<dbReference type="GO" id="GO:0005737">
    <property type="term" value="C:cytoplasm"/>
    <property type="evidence" value="ECO:0007669"/>
    <property type="project" value="TreeGrafter"/>
</dbReference>
<dbReference type="AlphaFoldDB" id="W4KKQ5"/>
<feature type="region of interest" description="Disordered" evidence="7">
    <location>
        <begin position="175"/>
        <end position="196"/>
    </location>
</feature>
<keyword evidence="6" id="KW-0460">Magnesium</keyword>
<keyword evidence="9" id="KW-1185">Reference proteome</keyword>
<evidence type="ECO:0000256" key="3">
    <source>
        <dbReference type="ARBA" id="ARBA00023134"/>
    </source>
</evidence>
<dbReference type="GO" id="GO:0005834">
    <property type="term" value="C:heterotrimeric G-protein complex"/>
    <property type="evidence" value="ECO:0007669"/>
    <property type="project" value="TreeGrafter"/>
</dbReference>
<evidence type="ECO:0000313" key="9">
    <source>
        <dbReference type="Proteomes" id="UP000030671"/>
    </source>
</evidence>
<dbReference type="PRINTS" id="PR00318">
    <property type="entry name" value="GPROTEINA"/>
</dbReference>
<protein>
    <recommendedName>
        <fullName evidence="10">G-alpha-domain-containing protein</fullName>
    </recommendedName>
</protein>
<keyword evidence="2 5" id="KW-0547">Nucleotide-binding</keyword>
<dbReference type="GeneID" id="20671865"/>
<evidence type="ECO:0000256" key="5">
    <source>
        <dbReference type="PIRSR" id="PIRSR601019-1"/>
    </source>
</evidence>
<proteinExistence type="predicted"/>
<dbReference type="GO" id="GO:0005525">
    <property type="term" value="F:GTP binding"/>
    <property type="evidence" value="ECO:0007669"/>
    <property type="project" value="UniProtKB-KW"/>
</dbReference>
<dbReference type="InterPro" id="IPR001019">
    <property type="entry name" value="Gprotein_alpha_su"/>
</dbReference>
<dbReference type="OrthoDB" id="5817230at2759"/>
<dbReference type="GO" id="GO:0046872">
    <property type="term" value="F:metal ion binding"/>
    <property type="evidence" value="ECO:0007669"/>
    <property type="project" value="UniProtKB-KW"/>
</dbReference>
<feature type="binding site" evidence="6">
    <location>
        <position position="313"/>
    </location>
    <ligand>
        <name>Mg(2+)</name>
        <dbReference type="ChEBI" id="CHEBI:18420"/>
    </ligand>
</feature>
<dbReference type="InterPro" id="IPR027417">
    <property type="entry name" value="P-loop_NTPase"/>
</dbReference>
<dbReference type="SUPFAM" id="SSF52540">
    <property type="entry name" value="P-loop containing nucleoside triphosphate hydrolases"/>
    <property type="match status" value="1"/>
</dbReference>
<dbReference type="GO" id="GO:0003924">
    <property type="term" value="F:GTPase activity"/>
    <property type="evidence" value="ECO:0007669"/>
    <property type="project" value="InterPro"/>
</dbReference>
<reference evidence="8 9" key="1">
    <citation type="journal article" date="2012" name="New Phytol.">
        <title>Insight into trade-off between wood decay and parasitism from the genome of a fungal forest pathogen.</title>
        <authorList>
            <person name="Olson A."/>
            <person name="Aerts A."/>
            <person name="Asiegbu F."/>
            <person name="Belbahri L."/>
            <person name="Bouzid O."/>
            <person name="Broberg A."/>
            <person name="Canback B."/>
            <person name="Coutinho P.M."/>
            <person name="Cullen D."/>
            <person name="Dalman K."/>
            <person name="Deflorio G."/>
            <person name="van Diepen L.T."/>
            <person name="Dunand C."/>
            <person name="Duplessis S."/>
            <person name="Durling M."/>
            <person name="Gonthier P."/>
            <person name="Grimwood J."/>
            <person name="Fossdal C.G."/>
            <person name="Hansson D."/>
            <person name="Henrissat B."/>
            <person name="Hietala A."/>
            <person name="Himmelstrand K."/>
            <person name="Hoffmeister D."/>
            <person name="Hogberg N."/>
            <person name="James T.Y."/>
            <person name="Karlsson M."/>
            <person name="Kohler A."/>
            <person name="Kues U."/>
            <person name="Lee Y.H."/>
            <person name="Lin Y.C."/>
            <person name="Lind M."/>
            <person name="Lindquist E."/>
            <person name="Lombard V."/>
            <person name="Lucas S."/>
            <person name="Lunden K."/>
            <person name="Morin E."/>
            <person name="Murat C."/>
            <person name="Park J."/>
            <person name="Raffaello T."/>
            <person name="Rouze P."/>
            <person name="Salamov A."/>
            <person name="Schmutz J."/>
            <person name="Solheim H."/>
            <person name="Stahlberg J."/>
            <person name="Velez H."/>
            <person name="de Vries R.P."/>
            <person name="Wiebenga A."/>
            <person name="Woodward S."/>
            <person name="Yakovlev I."/>
            <person name="Garbelotto M."/>
            <person name="Martin F."/>
            <person name="Grigoriev I.V."/>
            <person name="Stenlid J."/>
        </authorList>
    </citation>
    <scope>NUCLEOTIDE SEQUENCE [LARGE SCALE GENOMIC DNA]</scope>
    <source>
        <strain evidence="8 9">TC 32-1</strain>
    </source>
</reference>
<dbReference type="STRING" id="747525.W4KKQ5"/>
<dbReference type="InterPro" id="IPR011025">
    <property type="entry name" value="GproteinA_insert"/>
</dbReference>
<keyword evidence="1 6" id="KW-0479">Metal-binding</keyword>
<dbReference type="GO" id="GO:0031683">
    <property type="term" value="F:G-protein beta/gamma-subunit complex binding"/>
    <property type="evidence" value="ECO:0007669"/>
    <property type="project" value="InterPro"/>
</dbReference>
<dbReference type="Pfam" id="PF00503">
    <property type="entry name" value="G-alpha"/>
    <property type="match status" value="1"/>
</dbReference>
<evidence type="ECO:0000256" key="6">
    <source>
        <dbReference type="PIRSR" id="PIRSR601019-2"/>
    </source>
</evidence>
<dbReference type="InParanoid" id="W4KKQ5"/>
<evidence type="ECO:0000256" key="7">
    <source>
        <dbReference type="SAM" id="MobiDB-lite"/>
    </source>
</evidence>
<evidence type="ECO:0008006" key="10">
    <source>
        <dbReference type="Google" id="ProtNLM"/>
    </source>
</evidence>
<dbReference type="PANTHER" id="PTHR10218:SF360">
    <property type="entry name" value="GUANINE NUCLEOTIDE-BINDING PROTEIN SUBUNIT ALPHA HOMOLOG"/>
    <property type="match status" value="1"/>
</dbReference>
<feature type="binding site" evidence="5">
    <location>
        <begin position="307"/>
        <end position="313"/>
    </location>
    <ligand>
        <name>GTP</name>
        <dbReference type="ChEBI" id="CHEBI:37565"/>
    </ligand>
</feature>
<dbReference type="Gene3D" id="3.40.50.300">
    <property type="entry name" value="P-loop containing nucleotide triphosphate hydrolases"/>
    <property type="match status" value="2"/>
</dbReference>
<dbReference type="EMBL" id="KI925454">
    <property type="protein sequence ID" value="ETW86433.1"/>
    <property type="molecule type" value="Genomic_DNA"/>
</dbReference>
<dbReference type="eggNOG" id="KOG0082">
    <property type="taxonomic scope" value="Eukaryota"/>
</dbReference>
<evidence type="ECO:0000256" key="4">
    <source>
        <dbReference type="ARBA" id="ARBA00023224"/>
    </source>
</evidence>
<dbReference type="GO" id="GO:0001664">
    <property type="term" value="F:G protein-coupled receptor binding"/>
    <property type="evidence" value="ECO:0007669"/>
    <property type="project" value="TreeGrafter"/>
</dbReference>
<dbReference type="Proteomes" id="UP000030671">
    <property type="component" value="Unassembled WGS sequence"/>
</dbReference>
<dbReference type="RefSeq" id="XP_009540455.1">
    <property type="nucleotide sequence ID" value="XM_009542160.1"/>
</dbReference>
<accession>W4KKQ5</accession>
<sequence>MPSAHTPPSARRRSLSDPIAAALRPPVDETPAERERRLIAEHDAKKISDSIDEQIRLDRAELKKNKPDVKVLLLGQSESGKSTTLKREHSPPPPLSFCSPLFLFFPSPVCPRVVAASGNVQPAHAYYSARLAALVDLEARLMRMLGDEDEDEPTRLDDGSAPGWSLVPPPALAAPRPEISVNTSPRTAPPTPSARSPLAAVAGLGRGGEMSVRPTSNWKKALGLGGSKLKGASPGTGELLGWWEDPADPVHVLSKYSGVMVELWDDQWVKARLRDRRIRLEESSGFYLDEIERITAKKYIPTDDDVLKARLKTVGVVEHAFLLTQGHTRGMNWKIYDVGGARNQRQAWAPYFQDVNAIIFLAPISAFDQVLAEDPRVNRLEDSLLLWRSVVANKLLSHVNIILFLNKCDLLHTKLEAGVQLSHHMFSYGERPNDYDSVSKYLRNKFGALHQQSSPNQDRELFIHFTAVTDTRRTTTIIQNVRDFILKANLKDSKLIS</sequence>
<feature type="region of interest" description="Disordered" evidence="7">
    <location>
        <begin position="1"/>
        <end position="33"/>
    </location>
</feature>
<dbReference type="KEGG" id="hir:HETIRDRAFT_377042"/>
<dbReference type="SUPFAM" id="SSF47895">
    <property type="entry name" value="Transducin (alpha subunit), insertion domain"/>
    <property type="match status" value="1"/>
</dbReference>
<evidence type="ECO:0000256" key="2">
    <source>
        <dbReference type="ARBA" id="ARBA00022741"/>
    </source>
</evidence>
<keyword evidence="3 5" id="KW-0342">GTP-binding</keyword>
<dbReference type="GO" id="GO:0007188">
    <property type="term" value="P:adenylate cyclase-modulating G protein-coupled receptor signaling pathway"/>
    <property type="evidence" value="ECO:0007669"/>
    <property type="project" value="TreeGrafter"/>
</dbReference>
<organism evidence="8 9">
    <name type="scientific">Heterobasidion irregulare (strain TC 32-1)</name>
    <dbReference type="NCBI Taxonomy" id="747525"/>
    <lineage>
        <taxon>Eukaryota</taxon>
        <taxon>Fungi</taxon>
        <taxon>Dikarya</taxon>
        <taxon>Basidiomycota</taxon>
        <taxon>Agaricomycotina</taxon>
        <taxon>Agaricomycetes</taxon>
        <taxon>Russulales</taxon>
        <taxon>Bondarzewiaceae</taxon>
        <taxon>Heterobasidion</taxon>
        <taxon>Heterobasidion annosum species complex</taxon>
    </lineage>
</organism>
<evidence type="ECO:0000256" key="1">
    <source>
        <dbReference type="ARBA" id="ARBA00022723"/>
    </source>
</evidence>
<dbReference type="HOGENOM" id="CLU_014184_1_1_1"/>
<gene>
    <name evidence="8" type="ORF">HETIRDRAFT_377042</name>
</gene>
<dbReference type="PANTHER" id="PTHR10218">
    <property type="entry name" value="GTP-BINDING PROTEIN ALPHA SUBUNIT"/>
    <property type="match status" value="1"/>
</dbReference>
<feature type="binding site" evidence="5">
    <location>
        <begin position="406"/>
        <end position="409"/>
    </location>
    <ligand>
        <name>GTP</name>
        <dbReference type="ChEBI" id="CHEBI:37565"/>
    </ligand>
</feature>
<dbReference type="FunFam" id="3.40.50.300:FF:000692">
    <property type="entry name" value="Guanine nucleotide-binding protein subunit alpha"/>
    <property type="match status" value="1"/>
</dbReference>
<keyword evidence="4" id="KW-0807">Transducer</keyword>
<evidence type="ECO:0000313" key="8">
    <source>
        <dbReference type="EMBL" id="ETW86433.1"/>
    </source>
</evidence>